<dbReference type="GO" id="GO:0004615">
    <property type="term" value="F:phosphomannomutase activity"/>
    <property type="evidence" value="ECO:0007669"/>
    <property type="project" value="TreeGrafter"/>
</dbReference>
<dbReference type="PANTHER" id="PTHR42946">
    <property type="entry name" value="PHOSPHOHEXOSE MUTASE"/>
    <property type="match status" value="1"/>
</dbReference>
<reference evidence="15" key="1">
    <citation type="journal article" date="2020" name="J. ISSAAS">
        <title>Lactobacilli and other gastrointestinal microbiota of Peromyscus leucopus, reservoir host for agents of Lyme disease and other zoonoses in North America.</title>
        <authorList>
            <person name="Milovic A."/>
            <person name="Bassam K."/>
            <person name="Shao H."/>
            <person name="Chatzistamou I."/>
            <person name="Tufts D.M."/>
            <person name="Diuk-Wasser M."/>
            <person name="Barbour A.G."/>
        </authorList>
    </citation>
    <scope>NUCLEOTIDE SEQUENCE</scope>
    <source>
        <strain evidence="15">LL30</strain>
    </source>
</reference>
<dbReference type="InterPro" id="IPR005845">
    <property type="entry name" value="A-D-PHexomutase_a/b/a-II"/>
</dbReference>
<evidence type="ECO:0000256" key="8">
    <source>
        <dbReference type="ARBA" id="ARBA00068193"/>
    </source>
</evidence>
<evidence type="ECO:0000256" key="1">
    <source>
        <dbReference type="ARBA" id="ARBA00001946"/>
    </source>
</evidence>
<evidence type="ECO:0000256" key="9">
    <source>
        <dbReference type="RuleBase" id="RU004326"/>
    </source>
</evidence>
<dbReference type="PRINTS" id="PR00509">
    <property type="entry name" value="PGMPMM"/>
</dbReference>
<evidence type="ECO:0000259" key="11">
    <source>
        <dbReference type="Pfam" id="PF00408"/>
    </source>
</evidence>
<accession>A0A650ELZ8</accession>
<dbReference type="FunFam" id="3.40.120.10:FF:000002">
    <property type="entry name" value="Phosphoglucosamine mutase"/>
    <property type="match status" value="1"/>
</dbReference>
<dbReference type="InterPro" id="IPR036900">
    <property type="entry name" value="A-D-PHexomutase_C_sf"/>
</dbReference>
<evidence type="ECO:0000256" key="4">
    <source>
        <dbReference type="ARBA" id="ARBA00022723"/>
    </source>
</evidence>
<dbReference type="GO" id="GO:0009252">
    <property type="term" value="P:peptidoglycan biosynthetic process"/>
    <property type="evidence" value="ECO:0007669"/>
    <property type="project" value="TreeGrafter"/>
</dbReference>
<protein>
    <recommendedName>
        <fullName evidence="8 10">Phosphoglucosamine mutase</fullName>
        <ecNumber evidence="7 10">5.4.2.10</ecNumber>
    </recommendedName>
</protein>
<dbReference type="InterPro" id="IPR005844">
    <property type="entry name" value="A-D-PHexomutase_a/b/a-I"/>
</dbReference>
<dbReference type="InterPro" id="IPR005846">
    <property type="entry name" value="A-D-PHexomutase_a/b/a-III"/>
</dbReference>
<evidence type="ECO:0000256" key="7">
    <source>
        <dbReference type="ARBA" id="ARBA00066330"/>
    </source>
</evidence>
<sequence length="450" mass="48206">MGKYFGTDGVRAVAGEFPLVDDFIQKLGYAALGQLQKYAQGAHLKPQVIIAQDSRASGPAILAALEKGIRASGANVVSVGIAPTPAVAYLVKQTGSLCGVVISASHNPAEFNGIKFFTNNGTKLPEELENSIEAEIETLASVPAPTGTFTKDESLVKLYEQFLISTVDANLLKGTKVVLDCANGASYKVAVNVFAGLGMNVTVTAAKPDGTNINKNVGALHTEFMRELTVKENAFIGFSFDGDADRVMASDEKGRQLDGDNIIASSALCLKECGKLPANKAVLTIMANLGCINYLKENGVDVELTTVGDKYVSEALEKGNLAIGGETSGHIIFRNFANTGDGILSALQFLQFVKHSGKPVSWFADQWKRYPSKLKAVAVTQKPPLDALDGFLPGVAEIEKQMNGKGRVIVRYSGTEPKLRILVEGEDEQLVSRVMNEVETLYRQKTEVLK</sequence>
<comment type="similarity">
    <text evidence="2 9">Belongs to the phosphohexose mutase family.</text>
</comment>
<dbReference type="GO" id="GO:0000287">
    <property type="term" value="F:magnesium ion binding"/>
    <property type="evidence" value="ECO:0007669"/>
    <property type="project" value="InterPro"/>
</dbReference>
<dbReference type="Gene3D" id="3.30.310.50">
    <property type="entry name" value="Alpha-D-phosphohexomutase, C-terminal domain"/>
    <property type="match status" value="1"/>
</dbReference>
<proteinExistence type="inferred from homology"/>
<dbReference type="NCBIfam" id="TIGR01455">
    <property type="entry name" value="glmM"/>
    <property type="match status" value="1"/>
</dbReference>
<feature type="domain" description="Alpha-D-phosphohexomutase C-terminal" evidence="11">
    <location>
        <begin position="375"/>
        <end position="439"/>
    </location>
</feature>
<dbReference type="Pfam" id="PF02878">
    <property type="entry name" value="PGM_PMM_I"/>
    <property type="match status" value="1"/>
</dbReference>
<keyword evidence="6 10" id="KW-0413">Isomerase</keyword>
<dbReference type="EC" id="5.4.2.10" evidence="7 10"/>
<dbReference type="InterPro" id="IPR016066">
    <property type="entry name" value="A-D-PHexomutase_CS"/>
</dbReference>
<dbReference type="PROSITE" id="PS00710">
    <property type="entry name" value="PGM_PMM"/>
    <property type="match status" value="1"/>
</dbReference>
<name>A0A650ELZ8_9BACT</name>
<evidence type="ECO:0000256" key="3">
    <source>
        <dbReference type="ARBA" id="ARBA00022553"/>
    </source>
</evidence>
<dbReference type="InterPro" id="IPR050060">
    <property type="entry name" value="Phosphoglucosamine_mutase"/>
</dbReference>
<comment type="function">
    <text evidence="10">Catalyzes the conversion of glucosamine-6-phosphate to glucosamine-1-phosphate.</text>
</comment>
<evidence type="ECO:0000256" key="2">
    <source>
        <dbReference type="ARBA" id="ARBA00010231"/>
    </source>
</evidence>
<keyword evidence="3" id="KW-0597">Phosphoprotein</keyword>
<dbReference type="Pfam" id="PF02879">
    <property type="entry name" value="PGM_PMM_II"/>
    <property type="match status" value="1"/>
</dbReference>
<feature type="domain" description="Alpha-D-phosphohexomutase alpha/beta/alpha" evidence="13">
    <location>
        <begin position="159"/>
        <end position="254"/>
    </location>
</feature>
<feature type="domain" description="Alpha-D-phosphohexomutase alpha/beta/alpha" evidence="12">
    <location>
        <begin position="3"/>
        <end position="139"/>
    </location>
</feature>
<dbReference type="FunFam" id="3.40.120.10:FF:000001">
    <property type="entry name" value="Phosphoglucosamine mutase"/>
    <property type="match status" value="1"/>
</dbReference>
<evidence type="ECO:0000313" key="15">
    <source>
        <dbReference type="EMBL" id="QGT50847.1"/>
    </source>
</evidence>
<dbReference type="InterPro" id="IPR005841">
    <property type="entry name" value="Alpha-D-phosphohexomutase_SF"/>
</dbReference>
<evidence type="ECO:0000256" key="5">
    <source>
        <dbReference type="ARBA" id="ARBA00022842"/>
    </source>
</evidence>
<feature type="domain" description="Alpha-D-phosphohexomutase alpha/beta/alpha" evidence="14">
    <location>
        <begin position="258"/>
        <end position="370"/>
    </location>
</feature>
<gene>
    <name evidence="15" type="primary">glmM</name>
    <name evidence="15" type="ORF">Elusimicrob2101_1100</name>
</gene>
<dbReference type="Pfam" id="PF00408">
    <property type="entry name" value="PGM_PMM_IV"/>
    <property type="match status" value="1"/>
</dbReference>
<dbReference type="GO" id="GO:0006048">
    <property type="term" value="P:UDP-N-acetylglucosamine biosynthetic process"/>
    <property type="evidence" value="ECO:0007669"/>
    <property type="project" value="TreeGrafter"/>
</dbReference>
<evidence type="ECO:0000259" key="13">
    <source>
        <dbReference type="Pfam" id="PF02879"/>
    </source>
</evidence>
<dbReference type="CDD" id="cd05802">
    <property type="entry name" value="GlmM"/>
    <property type="match status" value="1"/>
</dbReference>
<dbReference type="SUPFAM" id="SSF53738">
    <property type="entry name" value="Phosphoglucomutase, first 3 domains"/>
    <property type="match status" value="3"/>
</dbReference>
<dbReference type="InterPro" id="IPR016055">
    <property type="entry name" value="A-D-PHexomutase_a/b/a-I/II/III"/>
</dbReference>
<comment type="cofactor">
    <cofactor evidence="1">
        <name>Mg(2+)</name>
        <dbReference type="ChEBI" id="CHEBI:18420"/>
    </cofactor>
</comment>
<dbReference type="GO" id="GO:0008966">
    <property type="term" value="F:phosphoglucosamine mutase activity"/>
    <property type="evidence" value="ECO:0007669"/>
    <property type="project" value="UniProtKB-EC"/>
</dbReference>
<evidence type="ECO:0000256" key="10">
    <source>
        <dbReference type="RuleBase" id="RU004327"/>
    </source>
</evidence>
<evidence type="ECO:0000259" key="12">
    <source>
        <dbReference type="Pfam" id="PF02878"/>
    </source>
</evidence>
<dbReference type="SUPFAM" id="SSF55957">
    <property type="entry name" value="Phosphoglucomutase, C-terminal domain"/>
    <property type="match status" value="1"/>
</dbReference>
<organism evidence="15">
    <name type="scientific">uncultured Elusimicrobia bacterium</name>
    <dbReference type="NCBI Taxonomy" id="699876"/>
    <lineage>
        <taxon>Bacteria</taxon>
        <taxon>Pseudomonadati</taxon>
        <taxon>Elusimicrobiota</taxon>
        <taxon>Elusimicrobia</taxon>
        <taxon>environmental samples</taxon>
    </lineage>
</organism>
<evidence type="ECO:0000256" key="6">
    <source>
        <dbReference type="ARBA" id="ARBA00023235"/>
    </source>
</evidence>
<dbReference type="PANTHER" id="PTHR42946:SF1">
    <property type="entry name" value="PHOSPHOGLUCOMUTASE (ALPHA-D-GLUCOSE-1,6-BISPHOSPHATE-DEPENDENT)"/>
    <property type="match status" value="1"/>
</dbReference>
<dbReference type="EMBL" id="MN577572">
    <property type="protein sequence ID" value="QGT50847.1"/>
    <property type="molecule type" value="Genomic_DNA"/>
</dbReference>
<keyword evidence="5 9" id="KW-0460">Magnesium</keyword>
<dbReference type="Pfam" id="PF02880">
    <property type="entry name" value="PGM_PMM_III"/>
    <property type="match status" value="1"/>
</dbReference>
<dbReference type="InterPro" id="IPR006352">
    <property type="entry name" value="GlmM_bact"/>
</dbReference>
<dbReference type="InterPro" id="IPR005843">
    <property type="entry name" value="A-D-PHexomutase_C"/>
</dbReference>
<comment type="catalytic activity">
    <reaction evidence="10">
        <text>alpha-D-glucosamine 1-phosphate = D-glucosamine 6-phosphate</text>
        <dbReference type="Rhea" id="RHEA:23424"/>
        <dbReference type="ChEBI" id="CHEBI:58516"/>
        <dbReference type="ChEBI" id="CHEBI:58725"/>
        <dbReference type="EC" id="5.4.2.10"/>
    </reaction>
</comment>
<dbReference type="Gene3D" id="3.40.120.10">
    <property type="entry name" value="Alpha-D-Glucose-1,6-Bisphosphate, subunit A, domain 3"/>
    <property type="match status" value="3"/>
</dbReference>
<dbReference type="AlphaFoldDB" id="A0A650ELZ8"/>
<dbReference type="GO" id="GO:0005975">
    <property type="term" value="P:carbohydrate metabolic process"/>
    <property type="evidence" value="ECO:0007669"/>
    <property type="project" value="InterPro"/>
</dbReference>
<keyword evidence="4 9" id="KW-0479">Metal-binding</keyword>
<dbReference type="GO" id="GO:0005829">
    <property type="term" value="C:cytosol"/>
    <property type="evidence" value="ECO:0007669"/>
    <property type="project" value="TreeGrafter"/>
</dbReference>
<evidence type="ECO:0000259" key="14">
    <source>
        <dbReference type="Pfam" id="PF02880"/>
    </source>
</evidence>